<dbReference type="AlphaFoldDB" id="A0A197JTS5"/>
<evidence type="ECO:0000313" key="3">
    <source>
        <dbReference type="Proteomes" id="UP000078512"/>
    </source>
</evidence>
<keyword evidence="3" id="KW-1185">Reference proteome</keyword>
<feature type="chain" id="PRO_5008276261" description="Extracellular membrane protein CFEM domain-containing protein" evidence="1">
    <location>
        <begin position="28"/>
        <end position="175"/>
    </location>
</feature>
<evidence type="ECO:0000256" key="1">
    <source>
        <dbReference type="SAM" id="SignalP"/>
    </source>
</evidence>
<dbReference type="EMBL" id="KV442046">
    <property type="protein sequence ID" value="OAQ28682.1"/>
    <property type="molecule type" value="Genomic_DNA"/>
</dbReference>
<dbReference type="OrthoDB" id="2425960at2759"/>
<organism evidence="2 3">
    <name type="scientific">Linnemannia elongata AG-77</name>
    <dbReference type="NCBI Taxonomy" id="1314771"/>
    <lineage>
        <taxon>Eukaryota</taxon>
        <taxon>Fungi</taxon>
        <taxon>Fungi incertae sedis</taxon>
        <taxon>Mucoromycota</taxon>
        <taxon>Mortierellomycotina</taxon>
        <taxon>Mortierellomycetes</taxon>
        <taxon>Mortierellales</taxon>
        <taxon>Mortierellaceae</taxon>
        <taxon>Linnemannia</taxon>
    </lineage>
</organism>
<reference evidence="2 3" key="1">
    <citation type="submission" date="2016-05" db="EMBL/GenBank/DDBJ databases">
        <title>Genome sequencing reveals origins of a unique bacterial endosymbiosis in the earliest lineages of terrestrial Fungi.</title>
        <authorList>
            <consortium name="DOE Joint Genome Institute"/>
            <person name="Uehling J."/>
            <person name="Gryganskyi A."/>
            <person name="Hameed K."/>
            <person name="Tschaplinski T."/>
            <person name="Misztal P."/>
            <person name="Wu S."/>
            <person name="Desiro A."/>
            <person name="Vande Pol N."/>
            <person name="Du Z.-Y."/>
            <person name="Zienkiewicz A."/>
            <person name="Zienkiewicz K."/>
            <person name="Morin E."/>
            <person name="Tisserant E."/>
            <person name="Splivallo R."/>
            <person name="Hainaut M."/>
            <person name="Henrissat B."/>
            <person name="Ohm R."/>
            <person name="Kuo A."/>
            <person name="Yan J."/>
            <person name="Lipzen A."/>
            <person name="Nolan M."/>
            <person name="Labutti K."/>
            <person name="Barry K."/>
            <person name="Goldstein A."/>
            <person name="Labbe J."/>
            <person name="Schadt C."/>
            <person name="Tuskan G."/>
            <person name="Grigoriev I."/>
            <person name="Martin F."/>
            <person name="Vilgalys R."/>
            <person name="Bonito G."/>
        </authorList>
    </citation>
    <scope>NUCLEOTIDE SEQUENCE [LARGE SCALE GENOMIC DNA]</scope>
    <source>
        <strain evidence="2 3">AG-77</strain>
    </source>
</reference>
<feature type="signal peptide" evidence="1">
    <location>
        <begin position="1"/>
        <end position="27"/>
    </location>
</feature>
<sequence>MWSSITLTSTLLLLLTATETIPSVTNATPCEDCIIAGIYATSPTCDAQIFTNPFQGGPMTERQKSCFCPLASSDTWLQQCVTPELCTTKDVNDQYGGFQTLKAEACSNAVPGSITTSASHTVATTTTGGAKLPSSITVTSTSSGATSTPTGASVRLDVSSSLAAIAIVAVVGALL</sequence>
<evidence type="ECO:0000313" key="2">
    <source>
        <dbReference type="EMBL" id="OAQ28682.1"/>
    </source>
</evidence>
<gene>
    <name evidence="2" type="ORF">K457DRAFT_138445</name>
</gene>
<dbReference type="Proteomes" id="UP000078512">
    <property type="component" value="Unassembled WGS sequence"/>
</dbReference>
<proteinExistence type="predicted"/>
<evidence type="ECO:0008006" key="4">
    <source>
        <dbReference type="Google" id="ProtNLM"/>
    </source>
</evidence>
<name>A0A197JTS5_9FUNG</name>
<keyword evidence="1" id="KW-0732">Signal</keyword>
<protein>
    <recommendedName>
        <fullName evidence="4">Extracellular membrane protein CFEM domain-containing protein</fullName>
    </recommendedName>
</protein>
<accession>A0A197JTS5</accession>